<sequence length="246" mass="24790">MADTTTTNLLLTKPEVGASTDTWGTKINTDLDSIDALFDAGPLLKVTKGGTGVGTSTGSGNNVLSTSPTLVTPILGTPTSATLTNATGLPIATGVSGLGTGVATFLATPSSANLISAVTDETGTGSLVFATSPTLTNPTVTNYVETAFTANSSTAITLALTNGTVQIITLTGNATITMPTATAGKSFIIMLKQDATGGRSVTWSTVKYPGGTAPTITATASRQDIFSFFADGTNWYGTTIGLNYTP</sequence>
<name>A0A6J5SJ61_9CAUD</name>
<protein>
    <submittedName>
        <fullName evidence="1">Uncharacterized protein</fullName>
    </submittedName>
</protein>
<proteinExistence type="predicted"/>
<gene>
    <name evidence="1" type="ORF">UFOVP1466_13</name>
    <name evidence="2" type="ORF">UFOVP1554_35</name>
</gene>
<evidence type="ECO:0000313" key="1">
    <source>
        <dbReference type="EMBL" id="CAB4213955.1"/>
    </source>
</evidence>
<reference evidence="1" key="1">
    <citation type="submission" date="2020-05" db="EMBL/GenBank/DDBJ databases">
        <authorList>
            <person name="Chiriac C."/>
            <person name="Salcher M."/>
            <person name="Ghai R."/>
            <person name="Kavagutti S V."/>
        </authorList>
    </citation>
    <scope>NUCLEOTIDE SEQUENCE</scope>
</reference>
<dbReference type="EMBL" id="LR797415">
    <property type="protein sequence ID" value="CAB4213955.1"/>
    <property type="molecule type" value="Genomic_DNA"/>
</dbReference>
<accession>A0A6J5SJ61</accession>
<dbReference type="EMBL" id="LR798403">
    <property type="protein sequence ID" value="CAB5229499.1"/>
    <property type="molecule type" value="Genomic_DNA"/>
</dbReference>
<evidence type="ECO:0000313" key="2">
    <source>
        <dbReference type="EMBL" id="CAB5229499.1"/>
    </source>
</evidence>
<organism evidence="1">
    <name type="scientific">uncultured Caudovirales phage</name>
    <dbReference type="NCBI Taxonomy" id="2100421"/>
    <lineage>
        <taxon>Viruses</taxon>
        <taxon>Duplodnaviria</taxon>
        <taxon>Heunggongvirae</taxon>
        <taxon>Uroviricota</taxon>
        <taxon>Caudoviricetes</taxon>
        <taxon>Peduoviridae</taxon>
        <taxon>Maltschvirus</taxon>
        <taxon>Maltschvirus maltsch</taxon>
    </lineage>
</organism>